<accession>A0AAV2R8H1</accession>
<name>A0AAV2R8H1_MEGNR</name>
<dbReference type="Proteomes" id="UP001497623">
    <property type="component" value="Unassembled WGS sequence"/>
</dbReference>
<feature type="non-terminal residue" evidence="2">
    <location>
        <position position="273"/>
    </location>
</feature>
<feature type="compositionally biased region" description="Basic and acidic residues" evidence="1">
    <location>
        <begin position="37"/>
        <end position="48"/>
    </location>
</feature>
<organism evidence="2 3">
    <name type="scientific">Meganyctiphanes norvegica</name>
    <name type="common">Northern krill</name>
    <name type="synonym">Thysanopoda norvegica</name>
    <dbReference type="NCBI Taxonomy" id="48144"/>
    <lineage>
        <taxon>Eukaryota</taxon>
        <taxon>Metazoa</taxon>
        <taxon>Ecdysozoa</taxon>
        <taxon>Arthropoda</taxon>
        <taxon>Crustacea</taxon>
        <taxon>Multicrustacea</taxon>
        <taxon>Malacostraca</taxon>
        <taxon>Eumalacostraca</taxon>
        <taxon>Eucarida</taxon>
        <taxon>Euphausiacea</taxon>
        <taxon>Euphausiidae</taxon>
        <taxon>Meganyctiphanes</taxon>
    </lineage>
</organism>
<feature type="compositionally biased region" description="Basic and acidic residues" evidence="1">
    <location>
        <begin position="103"/>
        <end position="125"/>
    </location>
</feature>
<sequence length="273" mass="31028">MGAGSAKGLRTTEDDDDDIDRYSTNSDQWDEDQPDGETSKSNKQEHVIRVVTEIPPLDPDLGDNNQTTTKKEETKKRGLFKFNRRKEGGVEKLENSGDENDEVEKKNKENKKNSEKNNKNKSVEVDVVSDKKGGFRLFGWRKDEHKIEEKEIQLDQEINDLEKTFDSLGIVGRNLWEEDQNNQQQTAADDLALLEPMRKRKQVRTKIPNGTKTSIINGGGGSGGSSSTSKRTFKYSWETSSTDSKSQDEDAWDYKAVVIEGFDIEKFKRANQK</sequence>
<feature type="region of interest" description="Disordered" evidence="1">
    <location>
        <begin position="200"/>
        <end position="250"/>
    </location>
</feature>
<gene>
    <name evidence="2" type="ORF">MNOR_LOCUS22056</name>
</gene>
<evidence type="ECO:0000256" key="1">
    <source>
        <dbReference type="SAM" id="MobiDB-lite"/>
    </source>
</evidence>
<feature type="region of interest" description="Disordered" evidence="1">
    <location>
        <begin position="1"/>
        <end position="125"/>
    </location>
</feature>
<keyword evidence="3" id="KW-1185">Reference proteome</keyword>
<comment type="caution">
    <text evidence="2">The sequence shown here is derived from an EMBL/GenBank/DDBJ whole genome shotgun (WGS) entry which is preliminary data.</text>
</comment>
<protein>
    <submittedName>
        <fullName evidence="2">Uncharacterized protein</fullName>
    </submittedName>
</protein>
<dbReference type="EMBL" id="CAXKWB010018236">
    <property type="protein sequence ID" value="CAL4120482.1"/>
    <property type="molecule type" value="Genomic_DNA"/>
</dbReference>
<evidence type="ECO:0000313" key="2">
    <source>
        <dbReference type="EMBL" id="CAL4120482.1"/>
    </source>
</evidence>
<feature type="compositionally biased region" description="Basic and acidic residues" evidence="1">
    <location>
        <begin position="85"/>
        <end position="95"/>
    </location>
</feature>
<evidence type="ECO:0000313" key="3">
    <source>
        <dbReference type="Proteomes" id="UP001497623"/>
    </source>
</evidence>
<reference evidence="2 3" key="1">
    <citation type="submission" date="2024-05" db="EMBL/GenBank/DDBJ databases">
        <authorList>
            <person name="Wallberg A."/>
        </authorList>
    </citation>
    <scope>NUCLEOTIDE SEQUENCE [LARGE SCALE GENOMIC DNA]</scope>
</reference>
<proteinExistence type="predicted"/>
<dbReference type="AlphaFoldDB" id="A0AAV2R8H1"/>